<dbReference type="GO" id="GO:0030337">
    <property type="term" value="F:DNA polymerase processivity factor activity"/>
    <property type="evidence" value="ECO:0007669"/>
    <property type="project" value="InterPro"/>
</dbReference>
<dbReference type="VEuPathDB" id="MicrosporidiaDB:HERIO_2704"/>
<keyword evidence="8" id="KW-1185">Reference proteome</keyword>
<protein>
    <recommendedName>
        <fullName evidence="3">DNA sliding clamp PCNA</fullName>
    </recommendedName>
</protein>
<dbReference type="Pfam" id="PF02747">
    <property type="entry name" value="PCNA_C"/>
    <property type="match status" value="1"/>
</dbReference>
<comment type="similarity">
    <text evidence="1 4">Belongs to the PCNA family.</text>
</comment>
<dbReference type="InterPro" id="IPR022648">
    <property type="entry name" value="Pr_cel_nuc_antig_N"/>
</dbReference>
<dbReference type="GO" id="GO:0006275">
    <property type="term" value="P:regulation of DNA replication"/>
    <property type="evidence" value="ECO:0007669"/>
    <property type="project" value="InterPro"/>
</dbReference>
<organism evidence="7 8">
    <name type="scientific">Hepatospora eriocheir</name>
    <dbReference type="NCBI Taxonomy" id="1081669"/>
    <lineage>
        <taxon>Eukaryota</taxon>
        <taxon>Fungi</taxon>
        <taxon>Fungi incertae sedis</taxon>
        <taxon>Microsporidia</taxon>
        <taxon>Hepatosporidae</taxon>
        <taxon>Hepatospora</taxon>
    </lineage>
</organism>
<feature type="domain" description="Proliferating cell nuclear antigen PCNA N-terminal" evidence="5">
    <location>
        <begin position="20"/>
        <end position="120"/>
    </location>
</feature>
<dbReference type="VEuPathDB" id="MicrosporidiaDB:A0H76_1011"/>
<dbReference type="GO" id="GO:0006298">
    <property type="term" value="P:mismatch repair"/>
    <property type="evidence" value="ECO:0007669"/>
    <property type="project" value="TreeGrafter"/>
</dbReference>
<comment type="function">
    <text evidence="3">This protein is an auxiliary protein of DNA polymerase delta and is involved in the control of eukaryotic DNA replication by increasing the polymerase's processivity during elongation of the leading strand.</text>
</comment>
<comment type="caution">
    <text evidence="7">The sequence shown here is derived from an EMBL/GenBank/DDBJ whole genome shotgun (WGS) entry which is preliminary data.</text>
</comment>
<name>A0A1X0QCZ9_9MICR</name>
<evidence type="ECO:0000313" key="8">
    <source>
        <dbReference type="Proteomes" id="UP000192356"/>
    </source>
</evidence>
<proteinExistence type="inferred from homology"/>
<dbReference type="Proteomes" id="UP000192356">
    <property type="component" value="Unassembled WGS sequence"/>
</dbReference>
<evidence type="ECO:0000256" key="3">
    <source>
        <dbReference type="RuleBase" id="RU000641"/>
    </source>
</evidence>
<keyword evidence="2 4" id="KW-0238">DNA-binding</keyword>
<dbReference type="Pfam" id="PF00705">
    <property type="entry name" value="PCNA_N"/>
    <property type="match status" value="1"/>
</dbReference>
<dbReference type="OrthoDB" id="534348at2759"/>
<dbReference type="PANTHER" id="PTHR11352">
    <property type="entry name" value="PROLIFERATING CELL NUCLEAR ANTIGEN"/>
    <property type="match status" value="1"/>
</dbReference>
<dbReference type="GO" id="GO:0019985">
    <property type="term" value="P:translesion synthesis"/>
    <property type="evidence" value="ECO:0007669"/>
    <property type="project" value="TreeGrafter"/>
</dbReference>
<keyword evidence="3" id="KW-0539">Nucleus</keyword>
<dbReference type="InterPro" id="IPR000730">
    <property type="entry name" value="Pr_cel_nuc_antig"/>
</dbReference>
<evidence type="ECO:0000259" key="6">
    <source>
        <dbReference type="Pfam" id="PF02747"/>
    </source>
</evidence>
<dbReference type="GO" id="GO:0043626">
    <property type="term" value="C:PCNA complex"/>
    <property type="evidence" value="ECO:0007669"/>
    <property type="project" value="TreeGrafter"/>
</dbReference>
<gene>
    <name evidence="7" type="primary">PCNA</name>
    <name evidence="7" type="ORF">HERIO_2704</name>
</gene>
<dbReference type="InterPro" id="IPR046938">
    <property type="entry name" value="DNA_clamp_sf"/>
</dbReference>
<dbReference type="GO" id="GO:0003677">
    <property type="term" value="F:DNA binding"/>
    <property type="evidence" value="ECO:0007669"/>
    <property type="project" value="UniProtKB-KW"/>
</dbReference>
<feature type="domain" description="Proliferating cell nuclear antigen PCNA C-terminal" evidence="6">
    <location>
        <begin position="143"/>
        <end position="261"/>
    </location>
</feature>
<evidence type="ECO:0000256" key="1">
    <source>
        <dbReference type="ARBA" id="ARBA00010462"/>
    </source>
</evidence>
<dbReference type="CDD" id="cd00577">
    <property type="entry name" value="PCNA"/>
    <property type="match status" value="1"/>
</dbReference>
<evidence type="ECO:0000259" key="5">
    <source>
        <dbReference type="Pfam" id="PF00705"/>
    </source>
</evidence>
<dbReference type="AlphaFoldDB" id="A0A1X0QCZ9"/>
<dbReference type="InterPro" id="IPR022649">
    <property type="entry name" value="Pr_cel_nuc_antig_C"/>
</dbReference>
<sequence length="265" mass="29822">MLEIKFEKTDKEDNVHSRLTLFRQVFQGMGDLEKEIVMRFESSGIMIQTIDKMQVCFVSVFLSADMFSFYRNDNFELKICVSLTELNGILKKLEVSNEKDVVMISAENSPTELNICNNTKYSTIVYLVSLAKSSEGIFETPNDTDSKSSVTLTIDIFKKLISNLSNFGDLVTFTVEKGTLLINQHGDMSAVDITLEDNDDSIQVSCSQPVSVMFSKKYLELLNKMISGCDKVTVEFGDESSPLKFSVDLNKMGHVFMVVAPQQKE</sequence>
<dbReference type="PANTHER" id="PTHR11352:SF0">
    <property type="entry name" value="PROLIFERATING CELL NUCLEAR ANTIGEN"/>
    <property type="match status" value="1"/>
</dbReference>
<accession>A0A1X0QCZ9</accession>
<evidence type="ECO:0000256" key="2">
    <source>
        <dbReference type="ARBA" id="ARBA00023125"/>
    </source>
</evidence>
<dbReference type="EMBL" id="LVKB01000016">
    <property type="protein sequence ID" value="ORD97627.1"/>
    <property type="molecule type" value="Genomic_DNA"/>
</dbReference>
<evidence type="ECO:0000313" key="7">
    <source>
        <dbReference type="EMBL" id="ORD97627.1"/>
    </source>
</evidence>
<dbReference type="PRINTS" id="PR00339">
    <property type="entry name" value="PCNACYCLIN"/>
</dbReference>
<dbReference type="Gene3D" id="3.70.10.10">
    <property type="match status" value="1"/>
</dbReference>
<keyword evidence="4" id="KW-0235">DNA replication</keyword>
<comment type="subcellular location">
    <subcellularLocation>
        <location evidence="3">Nucleus</location>
    </subcellularLocation>
</comment>
<reference evidence="7 8" key="1">
    <citation type="journal article" date="2017" name="Environ. Microbiol.">
        <title>Decay of the glycolytic pathway and adaptation to intranuclear parasitism within Enterocytozoonidae microsporidia.</title>
        <authorList>
            <person name="Wiredu Boakye D."/>
            <person name="Jaroenlak P."/>
            <person name="Prachumwat A."/>
            <person name="Williams T.A."/>
            <person name="Bateman K.S."/>
            <person name="Itsathitphaisarn O."/>
            <person name="Sritunyalucksana K."/>
            <person name="Paszkiewicz K.H."/>
            <person name="Moore K.A."/>
            <person name="Stentiford G.D."/>
            <person name="Williams B.A."/>
        </authorList>
    </citation>
    <scope>NUCLEOTIDE SEQUENCE [LARGE SCALE GENOMIC DNA]</scope>
    <source>
        <strain evidence="7 8">GB1</strain>
    </source>
</reference>
<dbReference type="GO" id="GO:0006272">
    <property type="term" value="P:leading strand elongation"/>
    <property type="evidence" value="ECO:0007669"/>
    <property type="project" value="TreeGrafter"/>
</dbReference>
<dbReference type="SUPFAM" id="SSF55979">
    <property type="entry name" value="DNA clamp"/>
    <property type="match status" value="2"/>
</dbReference>
<evidence type="ECO:0000256" key="4">
    <source>
        <dbReference type="RuleBase" id="RU003671"/>
    </source>
</evidence>